<keyword evidence="2" id="KW-0472">Membrane</keyword>
<evidence type="ECO:0000313" key="3">
    <source>
        <dbReference type="EMBL" id="KAH3779959.1"/>
    </source>
</evidence>
<dbReference type="Proteomes" id="UP000828390">
    <property type="component" value="Unassembled WGS sequence"/>
</dbReference>
<dbReference type="EMBL" id="JAIWYP010000008">
    <property type="protein sequence ID" value="KAH3779959.1"/>
    <property type="molecule type" value="Genomic_DNA"/>
</dbReference>
<keyword evidence="4" id="KW-1185">Reference proteome</keyword>
<dbReference type="AlphaFoldDB" id="A0A9D4IP55"/>
<feature type="compositionally biased region" description="Polar residues" evidence="1">
    <location>
        <begin position="76"/>
        <end position="92"/>
    </location>
</feature>
<feature type="transmembrane region" description="Helical" evidence="2">
    <location>
        <begin position="6"/>
        <end position="23"/>
    </location>
</feature>
<organism evidence="3 4">
    <name type="scientific">Dreissena polymorpha</name>
    <name type="common">Zebra mussel</name>
    <name type="synonym">Mytilus polymorpha</name>
    <dbReference type="NCBI Taxonomy" id="45954"/>
    <lineage>
        <taxon>Eukaryota</taxon>
        <taxon>Metazoa</taxon>
        <taxon>Spiralia</taxon>
        <taxon>Lophotrochozoa</taxon>
        <taxon>Mollusca</taxon>
        <taxon>Bivalvia</taxon>
        <taxon>Autobranchia</taxon>
        <taxon>Heteroconchia</taxon>
        <taxon>Euheterodonta</taxon>
        <taxon>Imparidentia</taxon>
        <taxon>Neoheterodontei</taxon>
        <taxon>Myida</taxon>
        <taxon>Dreissenoidea</taxon>
        <taxon>Dreissenidae</taxon>
        <taxon>Dreissena</taxon>
    </lineage>
</organism>
<keyword evidence="2" id="KW-0812">Transmembrane</keyword>
<proteinExistence type="predicted"/>
<evidence type="ECO:0000256" key="1">
    <source>
        <dbReference type="SAM" id="MobiDB-lite"/>
    </source>
</evidence>
<accession>A0A9D4IP55</accession>
<comment type="caution">
    <text evidence="3">The sequence shown here is derived from an EMBL/GenBank/DDBJ whole genome shotgun (WGS) entry which is preliminary data.</text>
</comment>
<evidence type="ECO:0000256" key="2">
    <source>
        <dbReference type="SAM" id="Phobius"/>
    </source>
</evidence>
<reference evidence="3" key="1">
    <citation type="journal article" date="2019" name="bioRxiv">
        <title>The Genome of the Zebra Mussel, Dreissena polymorpha: A Resource for Invasive Species Research.</title>
        <authorList>
            <person name="McCartney M.A."/>
            <person name="Auch B."/>
            <person name="Kono T."/>
            <person name="Mallez S."/>
            <person name="Zhang Y."/>
            <person name="Obille A."/>
            <person name="Becker A."/>
            <person name="Abrahante J.E."/>
            <person name="Garbe J."/>
            <person name="Badalamenti J.P."/>
            <person name="Herman A."/>
            <person name="Mangelson H."/>
            <person name="Liachko I."/>
            <person name="Sullivan S."/>
            <person name="Sone E.D."/>
            <person name="Koren S."/>
            <person name="Silverstein K.A.T."/>
            <person name="Beckman K.B."/>
            <person name="Gohl D.M."/>
        </authorList>
    </citation>
    <scope>NUCLEOTIDE SEQUENCE</scope>
    <source>
        <strain evidence="3">Duluth1</strain>
        <tissue evidence="3">Whole animal</tissue>
    </source>
</reference>
<keyword evidence="2" id="KW-1133">Transmembrane helix</keyword>
<feature type="region of interest" description="Disordered" evidence="1">
    <location>
        <begin position="50"/>
        <end position="98"/>
    </location>
</feature>
<evidence type="ECO:0000313" key="4">
    <source>
        <dbReference type="Proteomes" id="UP000828390"/>
    </source>
</evidence>
<name>A0A9D4IP55_DREPO</name>
<protein>
    <submittedName>
        <fullName evidence="3">Uncharacterized protein</fullName>
    </submittedName>
</protein>
<reference evidence="3" key="2">
    <citation type="submission" date="2020-11" db="EMBL/GenBank/DDBJ databases">
        <authorList>
            <person name="McCartney M.A."/>
            <person name="Auch B."/>
            <person name="Kono T."/>
            <person name="Mallez S."/>
            <person name="Becker A."/>
            <person name="Gohl D.M."/>
            <person name="Silverstein K.A.T."/>
            <person name="Koren S."/>
            <person name="Bechman K.B."/>
            <person name="Herman A."/>
            <person name="Abrahante J.E."/>
            <person name="Garbe J."/>
        </authorList>
    </citation>
    <scope>NUCLEOTIDE SEQUENCE</scope>
    <source>
        <strain evidence="3">Duluth1</strain>
        <tissue evidence="3">Whole animal</tissue>
    </source>
</reference>
<gene>
    <name evidence="3" type="ORF">DPMN_157768</name>
</gene>
<sequence length="112" mass="12996">MYDKTIVYLLIYSIRFLAFFKYTKIHFNTYYVYFLKGGIDDSQGELADAQYQLREEDESSSSSTHVQCTRKRPRKVSSSYKDACTTTTTSQPGEPLASLRGLSRSTYFLQRK</sequence>